<dbReference type="RefSeq" id="XP_037143692.1">
    <property type="nucleotide sequence ID" value="XM_037287797.1"/>
</dbReference>
<dbReference type="KEGG" id="zmk:HG535_0C03170"/>
<evidence type="ECO:0000256" key="7">
    <source>
        <dbReference type="ARBA" id="ARBA00022777"/>
    </source>
</evidence>
<dbReference type="GO" id="GO:0005524">
    <property type="term" value="F:ATP binding"/>
    <property type="evidence" value="ECO:0007669"/>
    <property type="project" value="UniProtKB-KW"/>
</dbReference>
<dbReference type="OrthoDB" id="272370at2759"/>
<keyword evidence="8 9" id="KW-0067">ATP-binding</keyword>
<protein>
    <recommendedName>
        <fullName evidence="4 9">Inositol-pentakisphosphate 2-kinase</fullName>
        <ecNumber evidence="3 9">2.7.1.158</ecNumber>
    </recommendedName>
</protein>
<dbReference type="EMBL" id="CP058606">
    <property type="protein sequence ID" value="QLG71964.1"/>
    <property type="molecule type" value="Genomic_DNA"/>
</dbReference>
<evidence type="ECO:0000256" key="9">
    <source>
        <dbReference type="RuleBase" id="RU364126"/>
    </source>
</evidence>
<keyword evidence="5 9" id="KW-0808">Transferase</keyword>
<dbReference type="Proteomes" id="UP000509704">
    <property type="component" value="Chromosome 3"/>
</dbReference>
<keyword evidence="7 9" id="KW-0418">Kinase</keyword>
<comment type="similarity">
    <text evidence="2">Belongs to the IPK1 type 1 family.</text>
</comment>
<evidence type="ECO:0000256" key="2">
    <source>
        <dbReference type="ARBA" id="ARBA00008305"/>
    </source>
</evidence>
<evidence type="ECO:0000256" key="3">
    <source>
        <dbReference type="ARBA" id="ARBA00012023"/>
    </source>
</evidence>
<organism evidence="10 11">
    <name type="scientific">Zygotorulaspora mrakii</name>
    <name type="common">Zygosaccharomyces mrakii</name>
    <dbReference type="NCBI Taxonomy" id="42260"/>
    <lineage>
        <taxon>Eukaryota</taxon>
        <taxon>Fungi</taxon>
        <taxon>Dikarya</taxon>
        <taxon>Ascomycota</taxon>
        <taxon>Saccharomycotina</taxon>
        <taxon>Saccharomycetes</taxon>
        <taxon>Saccharomycetales</taxon>
        <taxon>Saccharomycetaceae</taxon>
        <taxon>Zygotorulaspora</taxon>
    </lineage>
</organism>
<name>A0A7H9B0R9_ZYGMR</name>
<dbReference type="InterPro" id="IPR009286">
    <property type="entry name" value="Ins_P5_2-kin"/>
</dbReference>
<dbReference type="GeneID" id="59235662"/>
<accession>A0A7H9B0R9</accession>
<sequence>MRIVARGNANILIDYGEPSCLYRCCVRYSGSLRQNNLYTLENFKYINETIKPLLGDLLCPMELQVIPIEFLESIRGELGEIIDDSNVIVTKLRNLRPSEFSTVLYSDHFTRLYTTEGKSKLCLEFKPKWLYNSSDYCRNCSHNVLKGRNIKYCYRRVMNDPTCLRETFQNGVDKAFIVNLLAYFENGENVLRKLYHLQKQAHTQVLGEIRNNDDVTDDLLLEMTLKDVTCFLQWHVDGDISCQIVDVDLKPKEKWVHWLKTETQLRDLNSKIYAN</sequence>
<evidence type="ECO:0000256" key="1">
    <source>
        <dbReference type="ARBA" id="ARBA00003979"/>
    </source>
</evidence>
<dbReference type="PANTHER" id="PTHR14456:SF2">
    <property type="entry name" value="INOSITOL-PENTAKISPHOSPHATE 2-KINASE"/>
    <property type="match status" value="1"/>
</dbReference>
<dbReference type="GO" id="GO:0032958">
    <property type="term" value="P:inositol phosphate biosynthetic process"/>
    <property type="evidence" value="ECO:0007669"/>
    <property type="project" value="TreeGrafter"/>
</dbReference>
<proteinExistence type="inferred from homology"/>
<comment type="domain">
    <text evidence="9">The EXKPK motif is conserved in inositol-pentakisphosphate 2-kinases of both family 1 and 2.</text>
</comment>
<dbReference type="PANTHER" id="PTHR14456">
    <property type="entry name" value="INOSITOL POLYPHOSPHATE KINASE 1"/>
    <property type="match status" value="1"/>
</dbReference>
<dbReference type="GO" id="GO:0005634">
    <property type="term" value="C:nucleus"/>
    <property type="evidence" value="ECO:0007669"/>
    <property type="project" value="TreeGrafter"/>
</dbReference>
<evidence type="ECO:0000256" key="6">
    <source>
        <dbReference type="ARBA" id="ARBA00022741"/>
    </source>
</evidence>
<evidence type="ECO:0000256" key="4">
    <source>
        <dbReference type="ARBA" id="ARBA00014846"/>
    </source>
</evidence>
<comment type="catalytic activity">
    <reaction evidence="9">
        <text>1D-myo-inositol 1,3,4,5,6-pentakisphosphate + ATP = 1D-myo-inositol hexakisphosphate + ADP + H(+)</text>
        <dbReference type="Rhea" id="RHEA:20313"/>
        <dbReference type="ChEBI" id="CHEBI:15378"/>
        <dbReference type="ChEBI" id="CHEBI:30616"/>
        <dbReference type="ChEBI" id="CHEBI:57733"/>
        <dbReference type="ChEBI" id="CHEBI:58130"/>
        <dbReference type="ChEBI" id="CHEBI:456216"/>
        <dbReference type="EC" id="2.7.1.158"/>
    </reaction>
</comment>
<dbReference type="EC" id="2.7.1.158" evidence="3 9"/>
<evidence type="ECO:0000313" key="11">
    <source>
        <dbReference type="Proteomes" id="UP000509704"/>
    </source>
</evidence>
<dbReference type="AlphaFoldDB" id="A0A7H9B0R9"/>
<gene>
    <name evidence="10" type="ORF">HG535_0C03170</name>
</gene>
<evidence type="ECO:0000256" key="8">
    <source>
        <dbReference type="ARBA" id="ARBA00022840"/>
    </source>
</evidence>
<evidence type="ECO:0000313" key="10">
    <source>
        <dbReference type="EMBL" id="QLG71964.1"/>
    </source>
</evidence>
<keyword evidence="11" id="KW-1185">Reference proteome</keyword>
<dbReference type="Pfam" id="PF06090">
    <property type="entry name" value="Ins_P5_2-kin"/>
    <property type="match status" value="2"/>
</dbReference>
<keyword evidence="6 9" id="KW-0547">Nucleotide-binding</keyword>
<comment type="function">
    <text evidence="1">Has kinase activity and phosphorylates inositol-1,3,4,5,6-pentakisphosphate (Ins(1,3,4,5,6)P5) to produce 1,2,3,4,5,6-hexakisphosphate (InsP6), also known as phytate.</text>
</comment>
<reference evidence="10 11" key="1">
    <citation type="submission" date="2020-07" db="EMBL/GenBank/DDBJ databases">
        <title>The yeast mating-type switching endonuclease HO is a domesticated member of an unorthodox homing genetic element family.</title>
        <authorList>
            <person name="Coughlan A.Y."/>
            <person name="Lombardi L."/>
            <person name="Braun-Galleani S."/>
            <person name="Martos A.R."/>
            <person name="Galeote V."/>
            <person name="Bigey F."/>
            <person name="Dequin S."/>
            <person name="Byrne K.P."/>
            <person name="Wolfe K.H."/>
        </authorList>
    </citation>
    <scope>NUCLEOTIDE SEQUENCE [LARGE SCALE GENOMIC DNA]</scope>
    <source>
        <strain evidence="10 11">NRRL Y-6702</strain>
    </source>
</reference>
<dbReference type="GO" id="GO:0035299">
    <property type="term" value="F:inositol-1,3,4,5,6-pentakisphosphate 2-kinase activity"/>
    <property type="evidence" value="ECO:0007669"/>
    <property type="project" value="UniProtKB-EC"/>
</dbReference>
<comment type="function">
    <text evidence="9">Phosphorylates Ins(1,3,4,5,6)P5 at position 2 to form Ins(1,2,3,4,5,6)P6 (InsP6 or phytate).</text>
</comment>
<evidence type="ECO:0000256" key="5">
    <source>
        <dbReference type="ARBA" id="ARBA00022679"/>
    </source>
</evidence>